<evidence type="ECO:0000256" key="1">
    <source>
        <dbReference type="SAM" id="MobiDB-lite"/>
    </source>
</evidence>
<proteinExistence type="predicted"/>
<reference evidence="2 3" key="1">
    <citation type="submission" date="2016-07" db="EMBL/GenBank/DDBJ databases">
        <title>Draft genome of the white-rot fungus Obba rivulosa 3A-2.</title>
        <authorList>
            <consortium name="DOE Joint Genome Institute"/>
            <person name="Miettinen O."/>
            <person name="Riley R."/>
            <person name="Acob R."/>
            <person name="Barry K."/>
            <person name="Cullen D."/>
            <person name="De Vries R."/>
            <person name="Hainaut M."/>
            <person name="Hatakka A."/>
            <person name="Henrissat B."/>
            <person name="Hilden K."/>
            <person name="Kuo R."/>
            <person name="Labutti K."/>
            <person name="Lipzen A."/>
            <person name="Makela M.R."/>
            <person name="Sandor L."/>
            <person name="Spatafora J.W."/>
            <person name="Grigoriev I.V."/>
            <person name="Hibbett D.S."/>
        </authorList>
    </citation>
    <scope>NUCLEOTIDE SEQUENCE [LARGE SCALE GENOMIC DNA]</scope>
    <source>
        <strain evidence="2 3">3A-2</strain>
    </source>
</reference>
<feature type="compositionally biased region" description="Basic and acidic residues" evidence="1">
    <location>
        <begin position="247"/>
        <end position="263"/>
    </location>
</feature>
<dbReference type="EMBL" id="KV722335">
    <property type="protein sequence ID" value="OCH95604.1"/>
    <property type="molecule type" value="Genomic_DNA"/>
</dbReference>
<accession>A0A8E2DTL2</accession>
<dbReference type="AlphaFoldDB" id="A0A8E2DTL2"/>
<feature type="region of interest" description="Disordered" evidence="1">
    <location>
        <begin position="486"/>
        <end position="525"/>
    </location>
</feature>
<feature type="compositionally biased region" description="Low complexity" evidence="1">
    <location>
        <begin position="235"/>
        <end position="246"/>
    </location>
</feature>
<feature type="compositionally biased region" description="Acidic residues" evidence="1">
    <location>
        <begin position="624"/>
        <end position="637"/>
    </location>
</feature>
<feature type="region of interest" description="Disordered" evidence="1">
    <location>
        <begin position="797"/>
        <end position="839"/>
    </location>
</feature>
<dbReference type="InterPro" id="IPR018822">
    <property type="entry name" value="UPF0646"/>
</dbReference>
<feature type="compositionally biased region" description="Basic and acidic residues" evidence="1">
    <location>
        <begin position="668"/>
        <end position="705"/>
    </location>
</feature>
<dbReference type="Pfam" id="PF10336">
    <property type="entry name" value="DUF2420"/>
    <property type="match status" value="1"/>
</dbReference>
<feature type="compositionally biased region" description="Acidic residues" evidence="1">
    <location>
        <begin position="571"/>
        <end position="594"/>
    </location>
</feature>
<feature type="region of interest" description="Disordered" evidence="1">
    <location>
        <begin position="566"/>
        <end position="782"/>
    </location>
</feature>
<protein>
    <submittedName>
        <fullName evidence="2">Uncharacterized protein</fullName>
    </submittedName>
</protein>
<feature type="compositionally biased region" description="Low complexity" evidence="1">
    <location>
        <begin position="161"/>
        <end position="177"/>
    </location>
</feature>
<feature type="compositionally biased region" description="Polar residues" evidence="1">
    <location>
        <begin position="509"/>
        <end position="525"/>
    </location>
</feature>
<evidence type="ECO:0000313" key="2">
    <source>
        <dbReference type="EMBL" id="OCH95604.1"/>
    </source>
</evidence>
<feature type="region of interest" description="Disordered" evidence="1">
    <location>
        <begin position="230"/>
        <end position="316"/>
    </location>
</feature>
<feature type="compositionally biased region" description="Polar residues" evidence="1">
    <location>
        <begin position="129"/>
        <end position="139"/>
    </location>
</feature>
<gene>
    <name evidence="2" type="ORF">OBBRIDRAFT_830862</name>
</gene>
<feature type="compositionally biased region" description="Basic and acidic residues" evidence="1">
    <location>
        <begin position="595"/>
        <end position="608"/>
    </location>
</feature>
<organism evidence="2 3">
    <name type="scientific">Obba rivulosa</name>
    <dbReference type="NCBI Taxonomy" id="1052685"/>
    <lineage>
        <taxon>Eukaryota</taxon>
        <taxon>Fungi</taxon>
        <taxon>Dikarya</taxon>
        <taxon>Basidiomycota</taxon>
        <taxon>Agaricomycotina</taxon>
        <taxon>Agaricomycetes</taxon>
        <taxon>Polyporales</taxon>
        <taxon>Gelatoporiaceae</taxon>
        <taxon>Obba</taxon>
    </lineage>
</organism>
<keyword evidence="3" id="KW-1185">Reference proteome</keyword>
<name>A0A8E2DTL2_9APHY</name>
<evidence type="ECO:0000313" key="3">
    <source>
        <dbReference type="Proteomes" id="UP000250043"/>
    </source>
</evidence>
<feature type="region of interest" description="Disordered" evidence="1">
    <location>
        <begin position="129"/>
        <end position="178"/>
    </location>
</feature>
<dbReference type="Proteomes" id="UP000250043">
    <property type="component" value="Unassembled WGS sequence"/>
</dbReference>
<feature type="compositionally biased region" description="Acidic residues" evidence="1">
    <location>
        <begin position="772"/>
        <end position="781"/>
    </location>
</feature>
<dbReference type="OrthoDB" id="2507795at2759"/>
<feature type="compositionally biased region" description="Polar residues" evidence="1">
    <location>
        <begin position="717"/>
        <end position="732"/>
    </location>
</feature>
<sequence>MSMATVMETYDTQMLDSGDADMTMYSGASPSWLSVEASMTDDALDAGPSTIDPDNQNIEVDMQDYEDGITEFEMADEQDQPGYEGEQDLLDVDFLDASRVQTPQLPQYSLGGDSIHNSDGLRIFEAKASSPTPVNSHSDPSAIPQINVETTPTPEHHTQNEAELSSSSEPPAATPELQSAEAVHLELQNEAPDAAVAHLSSLDAHAIPLPEGGSLESPPGTTRAMLATVQEHQSSGEGTSEVVSSTGEHRLDPSKALRKKELQEGEPTVNLREIERTAPVDGSEQNPDTDRGETTYEQTGEADAGSGDPHEISEGVYIDPPPAVLLSLQFASETVEYCLFNQPHHESGSRSPAGGRAATERELYTLLLHHRPTLYYEPLTAVFAALREDTSAQSLPNFAEGELILDAYDIQLAVSEDNVHAHDVTLHDLNVIHDGSDLHGPLRLQLRVVFPRFITRYHVLRDQIARLDLSAEDEDAYNVQYDEHDHGAEHAAASTTEEQSQHQVRHEQSVGSAETSDAPPHSNQQVEEIGHDEGTATHELQALTGNDTEFAPEEAIGDSSEFATHISQEPQDGEEPPFEEYQEEEGVTEEDELYEERLDADEIHRESDAGEGGEYTEPEHQVDLEEDDERFGEDLPEDLGGKQPADDGLQDDYYDGVGQSFAAVGEGDDAKYAEEDANESRERSAVHASGHEDSPQEKNSEHSGIDDPIITTLRPDLQTNVDNLATAETNYAATPPEYHEPLPEGDDGTSELFDVSTTANDVDETAPQPDLEPLEDEDWDESTLALADVDAHVVVTESSDTLASKKAKRRHDEIELDDIGTLSAEDGDTSSPGKRPRHE</sequence>